<dbReference type="AlphaFoldDB" id="A0A8X6UHB2"/>
<evidence type="ECO:0000256" key="1">
    <source>
        <dbReference type="SAM" id="MobiDB-lite"/>
    </source>
</evidence>
<feature type="compositionally biased region" description="Basic residues" evidence="1">
    <location>
        <begin position="76"/>
        <end position="87"/>
    </location>
</feature>
<reference evidence="2" key="1">
    <citation type="submission" date="2020-08" db="EMBL/GenBank/DDBJ databases">
        <title>Multicomponent nature underlies the extraordinary mechanical properties of spider dragline silk.</title>
        <authorList>
            <person name="Kono N."/>
            <person name="Nakamura H."/>
            <person name="Mori M."/>
            <person name="Yoshida Y."/>
            <person name="Ohtoshi R."/>
            <person name="Malay A.D."/>
            <person name="Moran D.A.P."/>
            <person name="Tomita M."/>
            <person name="Numata K."/>
            <person name="Arakawa K."/>
        </authorList>
    </citation>
    <scope>NUCLEOTIDE SEQUENCE</scope>
</reference>
<keyword evidence="3" id="KW-1185">Reference proteome</keyword>
<dbReference type="EMBL" id="BMAW01125953">
    <property type="protein sequence ID" value="GFU14746.1"/>
    <property type="molecule type" value="Genomic_DNA"/>
</dbReference>
<protein>
    <submittedName>
        <fullName evidence="2">Uncharacterized protein</fullName>
    </submittedName>
</protein>
<comment type="caution">
    <text evidence="2">The sequence shown here is derived from an EMBL/GenBank/DDBJ whole genome shotgun (WGS) entry which is preliminary data.</text>
</comment>
<organism evidence="2 3">
    <name type="scientific">Nephila pilipes</name>
    <name type="common">Giant wood spider</name>
    <name type="synonym">Nephila maculata</name>
    <dbReference type="NCBI Taxonomy" id="299642"/>
    <lineage>
        <taxon>Eukaryota</taxon>
        <taxon>Metazoa</taxon>
        <taxon>Ecdysozoa</taxon>
        <taxon>Arthropoda</taxon>
        <taxon>Chelicerata</taxon>
        <taxon>Arachnida</taxon>
        <taxon>Araneae</taxon>
        <taxon>Araneomorphae</taxon>
        <taxon>Entelegynae</taxon>
        <taxon>Araneoidea</taxon>
        <taxon>Nephilidae</taxon>
        <taxon>Nephila</taxon>
    </lineage>
</organism>
<feature type="region of interest" description="Disordered" evidence="1">
    <location>
        <begin position="1"/>
        <end position="37"/>
    </location>
</feature>
<dbReference type="Proteomes" id="UP000887013">
    <property type="component" value="Unassembled WGS sequence"/>
</dbReference>
<feature type="compositionally biased region" description="Acidic residues" evidence="1">
    <location>
        <begin position="1"/>
        <end position="24"/>
    </location>
</feature>
<accession>A0A8X6UHB2</accession>
<name>A0A8X6UHB2_NEPPI</name>
<sequence>MLLCDSDDDEDIVLNESDTDEDERISEIDDSESKRGQQAIQKMKIMTTYLQMPLYSALRNTETSSSHGDGEETFRKCGRVNRNKSRI</sequence>
<evidence type="ECO:0000313" key="3">
    <source>
        <dbReference type="Proteomes" id="UP000887013"/>
    </source>
</evidence>
<proteinExistence type="predicted"/>
<feature type="compositionally biased region" description="Basic and acidic residues" evidence="1">
    <location>
        <begin position="25"/>
        <end position="35"/>
    </location>
</feature>
<feature type="region of interest" description="Disordered" evidence="1">
    <location>
        <begin position="61"/>
        <end position="87"/>
    </location>
</feature>
<gene>
    <name evidence="2" type="ORF">NPIL_10391</name>
</gene>
<evidence type="ECO:0000313" key="2">
    <source>
        <dbReference type="EMBL" id="GFU14746.1"/>
    </source>
</evidence>